<dbReference type="HOGENOM" id="CLU_165403_0_0_3"/>
<evidence type="ECO:0000313" key="3">
    <source>
        <dbReference type="Proteomes" id="UP000010367"/>
    </source>
</evidence>
<dbReference type="EMBL" id="CP003607">
    <property type="protein sequence ID" value="AFY83509.1"/>
    <property type="molecule type" value="Genomic_DNA"/>
</dbReference>
<dbReference type="STRING" id="56110.Oscil6304_3968"/>
<dbReference type="KEGG" id="oac:Oscil6304_3968"/>
<name>K9TNA9_9CYAN</name>
<feature type="compositionally biased region" description="Basic and acidic residues" evidence="1">
    <location>
        <begin position="90"/>
        <end position="111"/>
    </location>
</feature>
<dbReference type="InterPro" id="IPR048028">
    <property type="entry name" value="Psb34-like"/>
</dbReference>
<dbReference type="RefSeq" id="WP_015150133.1">
    <property type="nucleotide sequence ID" value="NC_019693.1"/>
</dbReference>
<dbReference type="Proteomes" id="UP000010367">
    <property type="component" value="Chromosome"/>
</dbReference>
<dbReference type="AlphaFoldDB" id="K9TNA9"/>
<proteinExistence type="predicted"/>
<feature type="compositionally biased region" description="Basic and acidic residues" evidence="1">
    <location>
        <begin position="1"/>
        <end position="47"/>
    </location>
</feature>
<sequence length="133" mass="15199">MDKQKMDNKETVNKKATEPVKEPVHYDREMVPAEVAARQEREGDKFMKAPSNADEPHEDPDHTRDGFTVDQEGLVNNYAIEPEMYVNEPGDLREKEEALKAERSREYAEVHDNDEDGNLTMEGDRRGKGPGII</sequence>
<accession>K9TNA9</accession>
<dbReference type="eggNOG" id="ENOG50331T6">
    <property type="taxonomic scope" value="Bacteria"/>
</dbReference>
<feature type="region of interest" description="Disordered" evidence="1">
    <location>
        <begin position="89"/>
        <end position="133"/>
    </location>
</feature>
<dbReference type="InParanoid" id="K9TNA9"/>
<dbReference type="PATRIC" id="fig|56110.3.peg.4794"/>
<evidence type="ECO:0000313" key="2">
    <source>
        <dbReference type="EMBL" id="AFY83509.1"/>
    </source>
</evidence>
<protein>
    <submittedName>
        <fullName evidence="2">Uncharacterized protein</fullName>
    </submittedName>
</protein>
<dbReference type="Pfam" id="PF26394">
    <property type="entry name" value="Psb34"/>
    <property type="match status" value="1"/>
</dbReference>
<feature type="region of interest" description="Disordered" evidence="1">
    <location>
        <begin position="1"/>
        <end position="68"/>
    </location>
</feature>
<keyword evidence="3" id="KW-1185">Reference proteome</keyword>
<evidence type="ECO:0000256" key="1">
    <source>
        <dbReference type="SAM" id="MobiDB-lite"/>
    </source>
</evidence>
<gene>
    <name evidence="2" type="ORF">Oscil6304_3968</name>
</gene>
<organism evidence="2 3">
    <name type="scientific">Oscillatoria acuminata PCC 6304</name>
    <dbReference type="NCBI Taxonomy" id="56110"/>
    <lineage>
        <taxon>Bacteria</taxon>
        <taxon>Bacillati</taxon>
        <taxon>Cyanobacteriota</taxon>
        <taxon>Cyanophyceae</taxon>
        <taxon>Oscillatoriophycideae</taxon>
        <taxon>Oscillatoriales</taxon>
        <taxon>Oscillatoriaceae</taxon>
        <taxon>Oscillatoria</taxon>
    </lineage>
</organism>
<reference evidence="2 3" key="1">
    <citation type="submission" date="2012-06" db="EMBL/GenBank/DDBJ databases">
        <title>Finished chromosome of genome of Oscillatoria acuminata PCC 6304.</title>
        <authorList>
            <consortium name="US DOE Joint Genome Institute"/>
            <person name="Gugger M."/>
            <person name="Coursin T."/>
            <person name="Rippka R."/>
            <person name="Tandeau De Marsac N."/>
            <person name="Huntemann M."/>
            <person name="Wei C.-L."/>
            <person name="Han J."/>
            <person name="Detter J.C."/>
            <person name="Han C."/>
            <person name="Tapia R."/>
            <person name="Davenport K."/>
            <person name="Daligault H."/>
            <person name="Erkkila T."/>
            <person name="Gu W."/>
            <person name="Munk A.C.C."/>
            <person name="Teshima H."/>
            <person name="Xu Y."/>
            <person name="Chain P."/>
            <person name="Chen A."/>
            <person name="Krypides N."/>
            <person name="Mavromatis K."/>
            <person name="Markowitz V."/>
            <person name="Szeto E."/>
            <person name="Ivanova N."/>
            <person name="Mikhailova N."/>
            <person name="Ovchinnikova G."/>
            <person name="Pagani I."/>
            <person name="Pati A."/>
            <person name="Goodwin L."/>
            <person name="Peters L."/>
            <person name="Pitluck S."/>
            <person name="Woyke T."/>
            <person name="Kerfeld C."/>
        </authorList>
    </citation>
    <scope>NUCLEOTIDE SEQUENCE [LARGE SCALE GENOMIC DNA]</scope>
    <source>
        <strain evidence="2 3">PCC 6304</strain>
    </source>
</reference>